<dbReference type="EMBL" id="KN833093">
    <property type="protein sequence ID" value="KIM73086.1"/>
    <property type="molecule type" value="Genomic_DNA"/>
</dbReference>
<dbReference type="CDD" id="cd00180">
    <property type="entry name" value="PKc"/>
    <property type="match status" value="1"/>
</dbReference>
<evidence type="ECO:0000313" key="3">
    <source>
        <dbReference type="Proteomes" id="UP000054166"/>
    </source>
</evidence>
<organism evidence="2 3">
    <name type="scientific">Piloderma croceum (strain F 1598)</name>
    <dbReference type="NCBI Taxonomy" id="765440"/>
    <lineage>
        <taxon>Eukaryota</taxon>
        <taxon>Fungi</taxon>
        <taxon>Dikarya</taxon>
        <taxon>Basidiomycota</taxon>
        <taxon>Agaricomycotina</taxon>
        <taxon>Agaricomycetes</taxon>
        <taxon>Agaricomycetidae</taxon>
        <taxon>Atheliales</taxon>
        <taxon>Atheliaceae</taxon>
        <taxon>Piloderma</taxon>
    </lineage>
</organism>
<evidence type="ECO:0000259" key="1">
    <source>
        <dbReference type="PROSITE" id="PS50011"/>
    </source>
</evidence>
<dbReference type="GO" id="GO:0005524">
    <property type="term" value="F:ATP binding"/>
    <property type="evidence" value="ECO:0007669"/>
    <property type="project" value="InterPro"/>
</dbReference>
<dbReference type="InterPro" id="IPR001245">
    <property type="entry name" value="Ser-Thr/Tyr_kinase_cat_dom"/>
</dbReference>
<name>A0A0C3EZG9_PILCF</name>
<dbReference type="AlphaFoldDB" id="A0A0C3EZG9"/>
<dbReference type="Gene3D" id="1.10.510.10">
    <property type="entry name" value="Transferase(Phosphotransferase) domain 1"/>
    <property type="match status" value="1"/>
</dbReference>
<dbReference type="InterPro" id="IPR051681">
    <property type="entry name" value="Ser/Thr_Kinases-Pseudokinases"/>
</dbReference>
<dbReference type="PROSITE" id="PS50011">
    <property type="entry name" value="PROTEIN_KINASE_DOM"/>
    <property type="match status" value="1"/>
</dbReference>
<reference evidence="2 3" key="1">
    <citation type="submission" date="2014-04" db="EMBL/GenBank/DDBJ databases">
        <authorList>
            <consortium name="DOE Joint Genome Institute"/>
            <person name="Kuo A."/>
            <person name="Tarkka M."/>
            <person name="Buscot F."/>
            <person name="Kohler A."/>
            <person name="Nagy L.G."/>
            <person name="Floudas D."/>
            <person name="Copeland A."/>
            <person name="Barry K.W."/>
            <person name="Cichocki N."/>
            <person name="Veneault-Fourrey C."/>
            <person name="LaButti K."/>
            <person name="Lindquist E.A."/>
            <person name="Lipzen A."/>
            <person name="Lundell T."/>
            <person name="Morin E."/>
            <person name="Murat C."/>
            <person name="Sun H."/>
            <person name="Tunlid A."/>
            <person name="Henrissat B."/>
            <person name="Grigoriev I.V."/>
            <person name="Hibbett D.S."/>
            <person name="Martin F."/>
            <person name="Nordberg H.P."/>
            <person name="Cantor M.N."/>
            <person name="Hua S.X."/>
        </authorList>
    </citation>
    <scope>NUCLEOTIDE SEQUENCE [LARGE SCALE GENOMIC DNA]</scope>
    <source>
        <strain evidence="2 3">F 1598</strain>
    </source>
</reference>
<dbReference type="InParanoid" id="A0A0C3EZG9"/>
<dbReference type="InterPro" id="IPR008266">
    <property type="entry name" value="Tyr_kinase_AS"/>
</dbReference>
<gene>
    <name evidence="2" type="ORF">PILCRDRAFT_733692</name>
</gene>
<evidence type="ECO:0000313" key="2">
    <source>
        <dbReference type="EMBL" id="KIM73086.1"/>
    </source>
</evidence>
<dbReference type="PROSITE" id="PS00109">
    <property type="entry name" value="PROTEIN_KINASE_TYR"/>
    <property type="match status" value="1"/>
</dbReference>
<proteinExistence type="predicted"/>
<dbReference type="HOGENOM" id="CLU_1161526_0_0_1"/>
<dbReference type="SUPFAM" id="SSF56112">
    <property type="entry name" value="Protein kinase-like (PK-like)"/>
    <property type="match status" value="1"/>
</dbReference>
<dbReference type="Pfam" id="PF07714">
    <property type="entry name" value="PK_Tyr_Ser-Thr"/>
    <property type="match status" value="1"/>
</dbReference>
<sequence>MAFPGDHERILLLRNALSDESSSSRSLRSTALFDLTGKITRDDYYSACGGSADIWKGNWCKDTGNCKVAIKIVRVTGDSEDRHKIMNKRLRKEILVWHELEHPNILPLLGIAYEFGRSRPMGMVCPWVDEGNLNGYLDRHRATLILRDRFRILCDVAAGLSYLHSLNVVHGDLTGSNILFDDEGKALLADFGLSNIVVDPFGPSYLTSSIIHWWVCPLGGARTFLHLERRPRFNGDDPW</sequence>
<dbReference type="InterPro" id="IPR011009">
    <property type="entry name" value="Kinase-like_dom_sf"/>
</dbReference>
<dbReference type="InterPro" id="IPR000719">
    <property type="entry name" value="Prot_kinase_dom"/>
</dbReference>
<dbReference type="STRING" id="765440.A0A0C3EZG9"/>
<dbReference type="Proteomes" id="UP000054166">
    <property type="component" value="Unassembled WGS sequence"/>
</dbReference>
<accession>A0A0C3EZG9</accession>
<dbReference type="PANTHER" id="PTHR44329">
    <property type="entry name" value="SERINE/THREONINE-PROTEIN KINASE TNNI3K-RELATED"/>
    <property type="match status" value="1"/>
</dbReference>
<keyword evidence="3" id="KW-1185">Reference proteome</keyword>
<dbReference type="PANTHER" id="PTHR44329:SF214">
    <property type="entry name" value="PROTEIN KINASE DOMAIN-CONTAINING PROTEIN"/>
    <property type="match status" value="1"/>
</dbReference>
<dbReference type="GO" id="GO:0004674">
    <property type="term" value="F:protein serine/threonine kinase activity"/>
    <property type="evidence" value="ECO:0007669"/>
    <property type="project" value="TreeGrafter"/>
</dbReference>
<dbReference type="OrthoDB" id="2683818at2759"/>
<protein>
    <recommendedName>
        <fullName evidence="1">Protein kinase domain-containing protein</fullName>
    </recommendedName>
</protein>
<feature type="domain" description="Protein kinase" evidence="1">
    <location>
        <begin position="40"/>
        <end position="239"/>
    </location>
</feature>
<reference evidence="3" key="2">
    <citation type="submission" date="2015-01" db="EMBL/GenBank/DDBJ databases">
        <title>Evolutionary Origins and Diversification of the Mycorrhizal Mutualists.</title>
        <authorList>
            <consortium name="DOE Joint Genome Institute"/>
            <consortium name="Mycorrhizal Genomics Consortium"/>
            <person name="Kohler A."/>
            <person name="Kuo A."/>
            <person name="Nagy L.G."/>
            <person name="Floudas D."/>
            <person name="Copeland A."/>
            <person name="Barry K.W."/>
            <person name="Cichocki N."/>
            <person name="Veneault-Fourrey C."/>
            <person name="LaButti K."/>
            <person name="Lindquist E.A."/>
            <person name="Lipzen A."/>
            <person name="Lundell T."/>
            <person name="Morin E."/>
            <person name="Murat C."/>
            <person name="Riley R."/>
            <person name="Ohm R."/>
            <person name="Sun H."/>
            <person name="Tunlid A."/>
            <person name="Henrissat B."/>
            <person name="Grigoriev I.V."/>
            <person name="Hibbett D.S."/>
            <person name="Martin F."/>
        </authorList>
    </citation>
    <scope>NUCLEOTIDE SEQUENCE [LARGE SCALE GENOMIC DNA]</scope>
    <source>
        <strain evidence="3">F 1598</strain>
    </source>
</reference>